<evidence type="ECO:0000313" key="2">
    <source>
        <dbReference type="EMBL" id="PIV47259.1"/>
    </source>
</evidence>
<name>A0A2M7DEG9_9BACT</name>
<evidence type="ECO:0000259" key="1">
    <source>
        <dbReference type="Pfam" id="PF01548"/>
    </source>
</evidence>
<dbReference type="InterPro" id="IPR002525">
    <property type="entry name" value="Transp_IS110-like_N"/>
</dbReference>
<organism evidence="2 3">
    <name type="scientific">bacterium (Candidatus Gribaldobacteria) CG02_land_8_20_14_3_00_41_15</name>
    <dbReference type="NCBI Taxonomy" id="2014270"/>
    <lineage>
        <taxon>Bacteria</taxon>
        <taxon>Candidatus Gribaldobacteria</taxon>
    </lineage>
</organism>
<feature type="non-terminal residue" evidence="2">
    <location>
        <position position="232"/>
    </location>
</feature>
<proteinExistence type="predicted"/>
<comment type="caution">
    <text evidence="2">The sequence shown here is derived from an EMBL/GenBank/DDBJ whole genome shotgun (WGS) entry which is preliminary data.</text>
</comment>
<dbReference type="GO" id="GO:0003677">
    <property type="term" value="F:DNA binding"/>
    <property type="evidence" value="ECO:0007669"/>
    <property type="project" value="InterPro"/>
</dbReference>
<dbReference type="PANTHER" id="PTHR33055">
    <property type="entry name" value="TRANSPOSASE FOR INSERTION SEQUENCE ELEMENT IS1111A"/>
    <property type="match status" value="1"/>
</dbReference>
<gene>
    <name evidence="2" type="ORF">COS21_00900</name>
</gene>
<accession>A0A2M7DEG9</accession>
<dbReference type="Pfam" id="PF01548">
    <property type="entry name" value="DEDD_Tnp_IS110"/>
    <property type="match status" value="1"/>
</dbReference>
<dbReference type="AlphaFoldDB" id="A0A2M7DEG9"/>
<reference evidence="3" key="1">
    <citation type="submission" date="2017-09" db="EMBL/GenBank/DDBJ databases">
        <title>Depth-based differentiation of microbial function through sediment-hosted aquifers and enrichment of novel symbionts in the deep terrestrial subsurface.</title>
        <authorList>
            <person name="Probst A.J."/>
            <person name="Ladd B."/>
            <person name="Jarett J.K."/>
            <person name="Geller-Mcgrath D.E."/>
            <person name="Sieber C.M.K."/>
            <person name="Emerson J.B."/>
            <person name="Anantharaman K."/>
            <person name="Thomas B.C."/>
            <person name="Malmstrom R."/>
            <person name="Stieglmeier M."/>
            <person name="Klingl A."/>
            <person name="Woyke T."/>
            <person name="Ryan C.M."/>
            <person name="Banfield J.F."/>
        </authorList>
    </citation>
    <scope>NUCLEOTIDE SEQUENCE [LARGE SCALE GENOMIC DNA]</scope>
</reference>
<evidence type="ECO:0000313" key="3">
    <source>
        <dbReference type="Proteomes" id="UP000229030"/>
    </source>
</evidence>
<protein>
    <recommendedName>
        <fullName evidence="1">Transposase IS110-like N-terminal domain-containing protein</fullName>
    </recommendedName>
</protein>
<dbReference type="PANTHER" id="PTHR33055:SF15">
    <property type="entry name" value="TRANSPOSASE-RELATED"/>
    <property type="match status" value="1"/>
</dbReference>
<feature type="domain" description="Transposase IS110-like N-terminal" evidence="1">
    <location>
        <begin position="16"/>
        <end position="162"/>
    </location>
</feature>
<dbReference type="GO" id="GO:0004803">
    <property type="term" value="F:transposase activity"/>
    <property type="evidence" value="ECO:0007669"/>
    <property type="project" value="InterPro"/>
</dbReference>
<dbReference type="Proteomes" id="UP000229030">
    <property type="component" value="Unassembled WGS sequence"/>
</dbReference>
<dbReference type="GO" id="GO:0006313">
    <property type="term" value="P:DNA transposition"/>
    <property type="evidence" value="ECO:0007669"/>
    <property type="project" value="InterPro"/>
</dbReference>
<dbReference type="EMBL" id="PETV01000028">
    <property type="protein sequence ID" value="PIV47259.1"/>
    <property type="molecule type" value="Genomic_DNA"/>
</dbReference>
<dbReference type="InterPro" id="IPR047650">
    <property type="entry name" value="Transpos_IS110"/>
</dbReference>
<sequence length="232" mass="26322">MPDTKTLVKNADKLFIGMDLHKNTSTFVVKDKEGKLINSAKVLTDKNDVTRYIDSIKRNSGGRDLSLAVEPVSQWYYYADLIENLGVDVHLAHPMEVKAIAHARIKTDKIDAAVLADLLRTNFLPEAYFSPAEVRSWKEQCRFRASLINLRTQVKNKVHAILFKHSLKHTFSNLFGKGGRRWLAGLELKDPFKGNLDKYLLLVDYLTEQIVLAEEIITNTVINCPQAKLLIS</sequence>